<proteinExistence type="predicted"/>
<sequence>MRYVIGVLFFGGFVVFVTPAEMAVVVSTSDGSGDPLGLLGFGLTCAIIFGAPGYFAFPYRRRFQAVGWLALACMGYGTILFGMLALLKRTPAILTSPDSRSFVEKLTIHYGILAAITLAEFATWACFSGENVSEMRPVRRDGGGRVGKPEGQEGVPFSHLAPTPRDAELVRCGLTRADPLGRGTIRAGREEFVPAAPHLQTTDTDDAAPRPRAIPLANHGPVAPPSGTGTEETIDPWKRPHIARPDREPGWGRSSTLPWTQWSRR</sequence>
<keyword evidence="4" id="KW-1185">Reference proteome</keyword>
<feature type="transmembrane region" description="Helical" evidence="2">
    <location>
        <begin position="38"/>
        <end position="57"/>
    </location>
</feature>
<accession>A0A6M5Z3F3</accession>
<feature type="compositionally biased region" description="Basic and acidic residues" evidence="1">
    <location>
        <begin position="235"/>
        <end position="250"/>
    </location>
</feature>
<feature type="compositionally biased region" description="Polar residues" evidence="1">
    <location>
        <begin position="253"/>
        <end position="265"/>
    </location>
</feature>
<feature type="compositionally biased region" description="Basic and acidic residues" evidence="1">
    <location>
        <begin position="138"/>
        <end position="151"/>
    </location>
</feature>
<evidence type="ECO:0000256" key="1">
    <source>
        <dbReference type="SAM" id="MobiDB-lite"/>
    </source>
</evidence>
<organism evidence="3 4">
    <name type="scientific">Frigoriglobus tundricola</name>
    <dbReference type="NCBI Taxonomy" id="2774151"/>
    <lineage>
        <taxon>Bacteria</taxon>
        <taxon>Pseudomonadati</taxon>
        <taxon>Planctomycetota</taxon>
        <taxon>Planctomycetia</taxon>
        <taxon>Gemmatales</taxon>
        <taxon>Gemmataceae</taxon>
        <taxon>Frigoriglobus</taxon>
    </lineage>
</organism>
<feature type="region of interest" description="Disordered" evidence="1">
    <location>
        <begin position="138"/>
        <end position="161"/>
    </location>
</feature>
<dbReference type="KEGG" id="ftj:FTUN_7912"/>
<dbReference type="AlphaFoldDB" id="A0A6M5Z3F3"/>
<dbReference type="EMBL" id="CP053452">
    <property type="protein sequence ID" value="QJX00287.1"/>
    <property type="molecule type" value="Genomic_DNA"/>
</dbReference>
<dbReference type="Proteomes" id="UP000503447">
    <property type="component" value="Chromosome"/>
</dbReference>
<evidence type="ECO:0000313" key="4">
    <source>
        <dbReference type="Proteomes" id="UP000503447"/>
    </source>
</evidence>
<dbReference type="RefSeq" id="WP_171475070.1">
    <property type="nucleotide sequence ID" value="NZ_CP053452.2"/>
</dbReference>
<gene>
    <name evidence="3" type="ORF">FTUN_7912</name>
</gene>
<evidence type="ECO:0000256" key="2">
    <source>
        <dbReference type="SAM" id="Phobius"/>
    </source>
</evidence>
<feature type="region of interest" description="Disordered" evidence="1">
    <location>
        <begin position="216"/>
        <end position="265"/>
    </location>
</feature>
<name>A0A6M5Z3F3_9BACT</name>
<keyword evidence="2" id="KW-1133">Transmembrane helix</keyword>
<feature type="transmembrane region" description="Helical" evidence="2">
    <location>
        <begin position="107"/>
        <end position="127"/>
    </location>
</feature>
<evidence type="ECO:0000313" key="3">
    <source>
        <dbReference type="EMBL" id="QJX00287.1"/>
    </source>
</evidence>
<reference evidence="4" key="1">
    <citation type="submission" date="2020-05" db="EMBL/GenBank/DDBJ databases">
        <title>Frigoriglobus tundricola gen. nov., sp. nov., a psychrotolerant cellulolytic planctomycete of the family Gemmataceae with two divergent copies of 16S rRNA gene.</title>
        <authorList>
            <person name="Kulichevskaya I.S."/>
            <person name="Ivanova A.A."/>
            <person name="Naumoff D.G."/>
            <person name="Beletsky A.V."/>
            <person name="Rijpstra W.I.C."/>
            <person name="Sinninghe Damste J.S."/>
            <person name="Mardanov A.V."/>
            <person name="Ravin N.V."/>
            <person name="Dedysh S.N."/>
        </authorList>
    </citation>
    <scope>NUCLEOTIDE SEQUENCE [LARGE SCALE GENOMIC DNA]</scope>
    <source>
        <strain evidence="4">PL17</strain>
    </source>
</reference>
<keyword evidence="2" id="KW-0812">Transmembrane</keyword>
<feature type="transmembrane region" description="Helical" evidence="2">
    <location>
        <begin position="66"/>
        <end position="87"/>
    </location>
</feature>
<protein>
    <submittedName>
        <fullName evidence="3">Uncharacterized protein</fullName>
    </submittedName>
</protein>
<keyword evidence="2" id="KW-0472">Membrane</keyword>